<keyword evidence="4" id="KW-1185">Reference proteome</keyword>
<evidence type="ECO:0000313" key="5">
    <source>
        <dbReference type="Proteomes" id="UP000237423"/>
    </source>
</evidence>
<feature type="signal peptide" evidence="1">
    <location>
        <begin position="1"/>
        <end position="24"/>
    </location>
</feature>
<proteinExistence type="predicted"/>
<organism evidence="2 4">
    <name type="scientific">Methylovulum psychrotolerans</name>
    <dbReference type="NCBI Taxonomy" id="1704499"/>
    <lineage>
        <taxon>Bacteria</taxon>
        <taxon>Pseudomonadati</taxon>
        <taxon>Pseudomonadota</taxon>
        <taxon>Gammaproteobacteria</taxon>
        <taxon>Methylococcales</taxon>
        <taxon>Methylococcaceae</taxon>
        <taxon>Methylovulum</taxon>
    </lineage>
</organism>
<reference evidence="3 5" key="2">
    <citation type="submission" date="2017-11" db="EMBL/GenBank/DDBJ databases">
        <title>Draft Genome Sequence of Methylobacter psychrotolerans Sph1T, an Obligate Methanotroph from Low-Temperature Environments.</title>
        <authorList>
            <person name="Oshkin I.Y."/>
            <person name="Miroshnikov K."/>
            <person name="Belova S.E."/>
            <person name="Korzhenkov A."/>
            <person name="Toshchakov S.V."/>
            <person name="Dedysh S.N."/>
        </authorList>
    </citation>
    <scope>NUCLEOTIDE SEQUENCE [LARGE SCALE GENOMIC DNA]</scope>
    <source>
        <strain evidence="3 5">Sph1</strain>
    </source>
</reference>
<dbReference type="EMBL" id="PGFZ01000002">
    <property type="protein sequence ID" value="POZ52837.1"/>
    <property type="molecule type" value="Genomic_DNA"/>
</dbReference>
<name>A0A1Z4C0A9_9GAMM</name>
<keyword evidence="1" id="KW-0732">Signal</keyword>
<dbReference type="Proteomes" id="UP000197019">
    <property type="component" value="Chromosome"/>
</dbReference>
<dbReference type="AlphaFoldDB" id="A0A1Z4C0A9"/>
<protein>
    <submittedName>
        <fullName evidence="2">Uncharacterized protein</fullName>
    </submittedName>
</protein>
<evidence type="ECO:0000256" key="1">
    <source>
        <dbReference type="SAM" id="SignalP"/>
    </source>
</evidence>
<dbReference type="KEGG" id="mpsy:CEK71_13290"/>
<reference evidence="2 4" key="1">
    <citation type="submission" date="2017-06" db="EMBL/GenBank/DDBJ databases">
        <title>Genome Sequencing of the methanotroph Methylovulum psychrotolerants str. HV10-M2 isolated from a high-altitude environment.</title>
        <authorList>
            <person name="Mateos-Rivera A."/>
        </authorList>
    </citation>
    <scope>NUCLEOTIDE SEQUENCE [LARGE SCALE GENOMIC DNA]</scope>
    <source>
        <strain evidence="2 4">HV10_M2</strain>
    </source>
</reference>
<feature type="chain" id="PRO_5036031018" evidence="1">
    <location>
        <begin position="25"/>
        <end position="125"/>
    </location>
</feature>
<gene>
    <name evidence="3" type="ORF">AADEFJLK_01446</name>
    <name evidence="2" type="ORF">CEK71_13290</name>
</gene>
<evidence type="ECO:0000313" key="4">
    <source>
        <dbReference type="Proteomes" id="UP000197019"/>
    </source>
</evidence>
<dbReference type="EMBL" id="CP022129">
    <property type="protein sequence ID" value="ASF46966.1"/>
    <property type="molecule type" value="Genomic_DNA"/>
</dbReference>
<evidence type="ECO:0000313" key="2">
    <source>
        <dbReference type="EMBL" id="ASF46966.1"/>
    </source>
</evidence>
<accession>A0A1Z4C0A9</accession>
<dbReference type="RefSeq" id="WP_088619838.1">
    <property type="nucleotide sequence ID" value="NZ_CP022129.1"/>
</dbReference>
<evidence type="ECO:0000313" key="3">
    <source>
        <dbReference type="EMBL" id="POZ52837.1"/>
    </source>
</evidence>
<dbReference type="Proteomes" id="UP000237423">
    <property type="component" value="Unassembled WGS sequence"/>
</dbReference>
<sequence length="125" mass="13567">MTTYTNLLNGLILLSSLASGAVFADMNSLNVGDSFAYKTQKTVAVDIQINTGANEESGLSFYSQGAGGLRLLDSRMVDSSGHYNGKLRIPASLKTIVVRSRWLDSFKEVKVSITKNKVNTVIDNF</sequence>